<evidence type="ECO:0000259" key="10">
    <source>
        <dbReference type="PROSITE" id="PS50188"/>
    </source>
</evidence>
<keyword evidence="4" id="KW-0479">Metal-binding</keyword>
<dbReference type="GO" id="GO:0008270">
    <property type="term" value="F:zinc ion binding"/>
    <property type="evidence" value="ECO:0007669"/>
    <property type="project" value="UniProtKB-KW"/>
</dbReference>
<evidence type="ECO:0000256" key="1">
    <source>
        <dbReference type="ARBA" id="ARBA00008518"/>
    </source>
</evidence>
<dbReference type="InterPro" id="IPR001870">
    <property type="entry name" value="B30.2/SPRY"/>
</dbReference>
<dbReference type="InterPro" id="IPR013083">
    <property type="entry name" value="Znf_RING/FYVE/PHD"/>
</dbReference>
<dbReference type="Gene3D" id="3.30.40.10">
    <property type="entry name" value="Zinc/RING finger domain, C3HC4 (zinc finger)"/>
    <property type="match status" value="1"/>
</dbReference>
<dbReference type="InterPro" id="IPR050143">
    <property type="entry name" value="TRIM/RBCC"/>
</dbReference>
<dbReference type="Proteomes" id="UP000472272">
    <property type="component" value="Chromosome 2"/>
</dbReference>
<comment type="similarity">
    <text evidence="1">Belongs to the TRIM/RBCC family.</text>
</comment>
<proteinExistence type="inferred from homology"/>
<dbReference type="Pfam" id="PF00622">
    <property type="entry name" value="SPRY"/>
    <property type="match status" value="1"/>
</dbReference>
<dbReference type="SUPFAM" id="SSF57850">
    <property type="entry name" value="RING/U-box"/>
    <property type="match status" value="1"/>
</dbReference>
<gene>
    <name evidence="11" type="primary">LOC114592024</name>
</gene>
<evidence type="ECO:0000259" key="9">
    <source>
        <dbReference type="PROSITE" id="PS50089"/>
    </source>
</evidence>
<dbReference type="InterPro" id="IPR013320">
    <property type="entry name" value="ConA-like_dom_sf"/>
</dbReference>
<sequence>MDRENITSMLLLETVCSVCQTCFRDPVILDCGHNFCHPCVAKCEEFCGRVLCPLCKNPQPSRKQNMKLGTVTELFQQLTVCARQASREDEICLQHEQPLIFFCKRDKALRCSKCVESVESPAVLGVAEAVQEYKDRYVQHADTIKKEKEEIMAHKLSTDLESQSMLAKAEIIKQRMTSAFKEINEFLAQQEKLLLAQHAEMMLDIARGRDKHVVRLFRRVAFLDSILEEMEKCHRTPNELLKGVRRTMEKFEEEFVSPVAFPPAKRWGLYGWHDLTFLLHSAVEKFTDTLVSGYPMQEVSVTLDPDMGSPQYSLSDDLKSLWKDGTLDLSVTGNVPGHLPFVLGRNVFTTGRHCWEVTVHGEDDWAVGVTRISLKRKKRSSAAFSPSEGIWAIGKWKGGYAMFTSPKTPVPMSGVVLKRIRVSLNCDGKQVSFANADSGAALAKFQTASFLGEPLIPIFWLDEKTCLSVS</sequence>
<evidence type="ECO:0000256" key="8">
    <source>
        <dbReference type="PROSITE-ProRule" id="PRU00175"/>
    </source>
</evidence>
<evidence type="ECO:0000313" key="11">
    <source>
        <dbReference type="Ensembl" id="ENSPMRP00000003870.1"/>
    </source>
</evidence>
<dbReference type="Gene3D" id="3.30.160.60">
    <property type="entry name" value="Classic Zinc Finger"/>
    <property type="match status" value="1"/>
</dbReference>
<dbReference type="SUPFAM" id="SSF57845">
    <property type="entry name" value="B-box zinc-binding domain"/>
    <property type="match status" value="1"/>
</dbReference>
<dbReference type="PROSITE" id="PS50188">
    <property type="entry name" value="B302_SPRY"/>
    <property type="match status" value="1"/>
</dbReference>
<name>A0A670HXE0_PODMU</name>
<dbReference type="InterPro" id="IPR018957">
    <property type="entry name" value="Znf_C3HC4_RING-type"/>
</dbReference>
<organism evidence="11 12">
    <name type="scientific">Podarcis muralis</name>
    <name type="common">Wall lizard</name>
    <name type="synonym">Lacerta muralis</name>
    <dbReference type="NCBI Taxonomy" id="64176"/>
    <lineage>
        <taxon>Eukaryota</taxon>
        <taxon>Metazoa</taxon>
        <taxon>Chordata</taxon>
        <taxon>Craniata</taxon>
        <taxon>Vertebrata</taxon>
        <taxon>Euteleostomi</taxon>
        <taxon>Lepidosauria</taxon>
        <taxon>Squamata</taxon>
        <taxon>Bifurcata</taxon>
        <taxon>Unidentata</taxon>
        <taxon>Episquamata</taxon>
        <taxon>Laterata</taxon>
        <taxon>Lacertibaenia</taxon>
        <taxon>Lacertidae</taxon>
        <taxon>Podarcis</taxon>
    </lineage>
</organism>
<dbReference type="PANTHER" id="PTHR24103">
    <property type="entry name" value="E3 UBIQUITIN-PROTEIN LIGASE TRIM"/>
    <property type="match status" value="1"/>
</dbReference>
<evidence type="ECO:0000256" key="3">
    <source>
        <dbReference type="ARBA" id="ARBA00022699"/>
    </source>
</evidence>
<dbReference type="AlphaFoldDB" id="A0A670HXE0"/>
<feature type="domain" description="RING-type" evidence="9">
    <location>
        <begin position="16"/>
        <end position="56"/>
    </location>
</feature>
<accession>A0A670HXE0</accession>
<evidence type="ECO:0000256" key="7">
    <source>
        <dbReference type="ARBA" id="ARBA00034460"/>
    </source>
</evidence>
<dbReference type="SMART" id="SM00184">
    <property type="entry name" value="RING"/>
    <property type="match status" value="1"/>
</dbReference>
<dbReference type="InterPro" id="IPR003877">
    <property type="entry name" value="SPRY_dom"/>
</dbReference>
<dbReference type="InterPro" id="IPR017907">
    <property type="entry name" value="Znf_RING_CS"/>
</dbReference>
<dbReference type="InterPro" id="IPR043136">
    <property type="entry name" value="B30.2/SPRY_sf"/>
</dbReference>
<feature type="domain" description="B30.2/SPRY" evidence="10">
    <location>
        <begin position="281"/>
        <end position="470"/>
    </location>
</feature>
<evidence type="ECO:0000256" key="2">
    <source>
        <dbReference type="ARBA" id="ARBA00009651"/>
    </source>
</evidence>
<dbReference type="Gene3D" id="2.60.120.920">
    <property type="match status" value="1"/>
</dbReference>
<reference evidence="11 12" key="1">
    <citation type="journal article" date="2019" name="Proc. Natl. Acad. Sci. U.S.A.">
        <title>Regulatory changes in pterin and carotenoid genes underlie balanced color polymorphisms in the wall lizard.</title>
        <authorList>
            <person name="Andrade P."/>
            <person name="Pinho C."/>
            <person name="Perez I de Lanuza G."/>
            <person name="Afonso S."/>
            <person name="Brejcha J."/>
            <person name="Rubin C.J."/>
            <person name="Wallerman O."/>
            <person name="Pereira P."/>
            <person name="Sabatino S.J."/>
            <person name="Bellati A."/>
            <person name="Pellitteri-Rosa D."/>
            <person name="Bosakova Z."/>
            <person name="Bunikis I."/>
            <person name="Carretero M.A."/>
            <person name="Feiner N."/>
            <person name="Marsik P."/>
            <person name="Pauperio F."/>
            <person name="Salvi D."/>
            <person name="Soler L."/>
            <person name="While G.M."/>
            <person name="Uller T."/>
            <person name="Font E."/>
            <person name="Andersson L."/>
            <person name="Carneiro M."/>
        </authorList>
    </citation>
    <scope>NUCLEOTIDE SEQUENCE</scope>
</reference>
<dbReference type="OrthoDB" id="128536at2759"/>
<protein>
    <submittedName>
        <fullName evidence="11">Zinc finger protein RFP-like</fullName>
    </submittedName>
</protein>
<keyword evidence="3" id="KW-0800">Toxin</keyword>
<dbReference type="SMART" id="SM00449">
    <property type="entry name" value="SPRY"/>
    <property type="match status" value="1"/>
</dbReference>
<dbReference type="PRINTS" id="PR01407">
    <property type="entry name" value="BUTYPHLNCDUF"/>
</dbReference>
<comment type="similarity">
    <text evidence="2">Belongs to the ohanin/vespryn family.</text>
</comment>
<dbReference type="GeneTree" id="ENSGT01030000234669"/>
<keyword evidence="12" id="KW-1185">Reference proteome</keyword>
<dbReference type="Pfam" id="PF00097">
    <property type="entry name" value="zf-C3HC4"/>
    <property type="match status" value="1"/>
</dbReference>
<dbReference type="PROSITE" id="PS50089">
    <property type="entry name" value="ZF_RING_2"/>
    <property type="match status" value="1"/>
</dbReference>
<comment type="function">
    <text evidence="7">Neurotoxin that produces dose-dependent hypolocomotion and hyperalgesia in mice. May directly act on the central nervous system, as it is 6500-fold more potent when administered intracerebroventricularly than intraperitoneal.</text>
</comment>
<keyword evidence="3" id="KW-0528">Neurotoxin</keyword>
<dbReference type="InterPro" id="IPR001841">
    <property type="entry name" value="Znf_RING"/>
</dbReference>
<evidence type="ECO:0000256" key="5">
    <source>
        <dbReference type="ARBA" id="ARBA00022771"/>
    </source>
</evidence>
<dbReference type="Ensembl" id="ENSPMRT00000004135.1">
    <property type="protein sequence ID" value="ENSPMRP00000003870.1"/>
    <property type="gene ID" value="ENSPMRG00000002668.1"/>
</dbReference>
<dbReference type="GeneID" id="114592024"/>
<dbReference type="SUPFAM" id="SSF49899">
    <property type="entry name" value="Concanavalin A-like lectins/glucanases"/>
    <property type="match status" value="1"/>
</dbReference>
<dbReference type="KEGG" id="pmua:114592024"/>
<evidence type="ECO:0000256" key="4">
    <source>
        <dbReference type="ARBA" id="ARBA00022723"/>
    </source>
</evidence>
<dbReference type="PROSITE" id="PS00518">
    <property type="entry name" value="ZF_RING_1"/>
    <property type="match status" value="1"/>
</dbReference>
<evidence type="ECO:0000313" key="12">
    <source>
        <dbReference type="Proteomes" id="UP000472272"/>
    </source>
</evidence>
<reference evidence="11" key="2">
    <citation type="submission" date="2025-08" db="UniProtKB">
        <authorList>
            <consortium name="Ensembl"/>
        </authorList>
    </citation>
    <scope>IDENTIFICATION</scope>
</reference>
<reference evidence="11" key="3">
    <citation type="submission" date="2025-09" db="UniProtKB">
        <authorList>
            <consortium name="Ensembl"/>
        </authorList>
    </citation>
    <scope>IDENTIFICATION</scope>
</reference>
<dbReference type="InterPro" id="IPR003879">
    <property type="entry name" value="Butyrophylin_SPRY"/>
</dbReference>
<dbReference type="RefSeq" id="XP_028575670.1">
    <property type="nucleotide sequence ID" value="XM_028719837.1"/>
</dbReference>
<keyword evidence="5 8" id="KW-0863">Zinc-finger</keyword>
<keyword evidence="6" id="KW-0862">Zinc</keyword>
<evidence type="ECO:0000256" key="6">
    <source>
        <dbReference type="ARBA" id="ARBA00022833"/>
    </source>
</evidence>